<dbReference type="Gene3D" id="3.60.10.10">
    <property type="entry name" value="Endonuclease/exonuclease/phosphatase"/>
    <property type="match status" value="1"/>
</dbReference>
<dbReference type="Pfam" id="PF14529">
    <property type="entry name" value="Exo_endo_phos_2"/>
    <property type="match status" value="1"/>
</dbReference>
<organism evidence="3 4">
    <name type="scientific">Ooceraea biroi</name>
    <name type="common">Clonal raider ant</name>
    <name type="synonym">Cerapachys biroi</name>
    <dbReference type="NCBI Taxonomy" id="2015173"/>
    <lineage>
        <taxon>Eukaryota</taxon>
        <taxon>Metazoa</taxon>
        <taxon>Ecdysozoa</taxon>
        <taxon>Arthropoda</taxon>
        <taxon>Hexapoda</taxon>
        <taxon>Insecta</taxon>
        <taxon>Pterygota</taxon>
        <taxon>Neoptera</taxon>
        <taxon>Endopterygota</taxon>
        <taxon>Hymenoptera</taxon>
        <taxon>Apocrita</taxon>
        <taxon>Aculeata</taxon>
        <taxon>Formicoidea</taxon>
        <taxon>Formicidae</taxon>
        <taxon>Dorylinae</taxon>
        <taxon>Ooceraea</taxon>
    </lineage>
</organism>
<evidence type="ECO:0000259" key="2">
    <source>
        <dbReference type="Pfam" id="PF14529"/>
    </source>
</evidence>
<evidence type="ECO:0000313" key="3">
    <source>
        <dbReference type="EMBL" id="EZA53828.1"/>
    </source>
</evidence>
<feature type="compositionally biased region" description="Basic and acidic residues" evidence="1">
    <location>
        <begin position="251"/>
        <end position="264"/>
    </location>
</feature>
<evidence type="ECO:0000256" key="1">
    <source>
        <dbReference type="SAM" id="MobiDB-lite"/>
    </source>
</evidence>
<name>A0A026WD00_OOCBI</name>
<dbReference type="OrthoDB" id="7555409at2759"/>
<dbReference type="Proteomes" id="UP000053097">
    <property type="component" value="Unassembled WGS sequence"/>
</dbReference>
<protein>
    <recommendedName>
        <fullName evidence="2">Endonuclease/exonuclease/phosphatase domain-containing protein</fullName>
    </recommendedName>
</protein>
<proteinExistence type="predicted"/>
<evidence type="ECO:0000313" key="4">
    <source>
        <dbReference type="Proteomes" id="UP000053097"/>
    </source>
</evidence>
<dbReference type="SUPFAM" id="SSF56219">
    <property type="entry name" value="DNase I-like"/>
    <property type="match status" value="1"/>
</dbReference>
<keyword evidence="4" id="KW-1185">Reference proteome</keyword>
<dbReference type="STRING" id="2015173.A0A026WD00"/>
<gene>
    <name evidence="3" type="ORF">X777_06702</name>
</gene>
<feature type="region of interest" description="Disordered" evidence="1">
    <location>
        <begin position="219"/>
        <end position="264"/>
    </location>
</feature>
<feature type="compositionally biased region" description="Acidic residues" evidence="1">
    <location>
        <begin position="227"/>
        <end position="238"/>
    </location>
</feature>
<reference evidence="3 4" key="1">
    <citation type="journal article" date="2014" name="Curr. Biol.">
        <title>The genome of the clonal raider ant Cerapachys biroi.</title>
        <authorList>
            <person name="Oxley P.R."/>
            <person name="Ji L."/>
            <person name="Fetter-Pruneda I."/>
            <person name="McKenzie S.K."/>
            <person name="Li C."/>
            <person name="Hu H."/>
            <person name="Zhang G."/>
            <person name="Kronauer D.J."/>
        </authorList>
    </citation>
    <scope>NUCLEOTIDE SEQUENCE [LARGE SCALE GENOMIC DNA]</scope>
</reference>
<feature type="domain" description="Endonuclease/exonuclease/phosphatase" evidence="2">
    <location>
        <begin position="79"/>
        <end position="211"/>
    </location>
</feature>
<dbReference type="GO" id="GO:0003824">
    <property type="term" value="F:catalytic activity"/>
    <property type="evidence" value="ECO:0007669"/>
    <property type="project" value="InterPro"/>
</dbReference>
<sequence>MCETWLEKGGESRIKSLLPESHNWEVIHASRTKRRGRASGGIMVGTKKGWKEKEDRVKLEKMSEGIGGVKIRWEENWLNIFTVYSEGMGKEMEELFRSIEERCSGEGIIIGGDFNTRIGELGHEGIEENILLRKSKDRTIGLGGKRFVDKIYENGWHILNGRIQGDWDGEFTYVGARSCSVIDYIIVNDIVLDKIVEFKVEELVDSDHLPIRISLKELRQRTRSQSEDEAESNQEEEEQMKQTACWDEEAREIYRDNTDEQRNQ</sequence>
<dbReference type="InterPro" id="IPR036691">
    <property type="entry name" value="Endo/exonu/phosph_ase_sf"/>
</dbReference>
<dbReference type="EMBL" id="KK107268">
    <property type="protein sequence ID" value="EZA53828.1"/>
    <property type="molecule type" value="Genomic_DNA"/>
</dbReference>
<dbReference type="InterPro" id="IPR005135">
    <property type="entry name" value="Endo/exonuclease/phosphatase"/>
</dbReference>
<dbReference type="OMA" id="HEGIEEN"/>
<accession>A0A026WD00</accession>
<dbReference type="AlphaFoldDB" id="A0A026WD00"/>